<feature type="compositionally biased region" description="Polar residues" evidence="1">
    <location>
        <begin position="63"/>
        <end position="85"/>
    </location>
</feature>
<protein>
    <submittedName>
        <fullName evidence="4">DUF4124 domain-containing protein</fullName>
    </submittedName>
</protein>
<dbReference type="EMBL" id="QZCH01000001">
    <property type="protein sequence ID" value="RJG51352.1"/>
    <property type="molecule type" value="Genomic_DNA"/>
</dbReference>
<reference evidence="4 5" key="1">
    <citation type="submission" date="2018-09" db="EMBL/GenBank/DDBJ databases">
        <authorList>
            <person name="Wang F."/>
        </authorList>
    </citation>
    <scope>NUCLEOTIDE SEQUENCE [LARGE SCALE GENOMIC DNA]</scope>
    <source>
        <strain evidence="4 5">PLHSC7-2</strain>
    </source>
</reference>
<sequence length="187" mass="20974">MTTKLFQLLLTLSIALASTPSLAKKIYKWVDENGVTHYSDSTPVNVVKTKQPIDHVNIQEDLPSSNFQGVSRHTSKTRVTTAPNTSKKKKGKDPAMQCYNAIKNLTSAMKSLKAKAKKTHMARGMKENEFEKKYSDAMKKIPQAKANCVKEYNSGSSFEIDCLANLSEPEDMRYCMYSRRMSGMSGF</sequence>
<feature type="signal peptide" evidence="2">
    <location>
        <begin position="1"/>
        <end position="23"/>
    </location>
</feature>
<gene>
    <name evidence="4" type="ORF">D1Z90_01050</name>
</gene>
<reference evidence="4 5" key="2">
    <citation type="submission" date="2019-01" db="EMBL/GenBank/DDBJ databases">
        <title>Motilimonas pumilus sp. nov., isolated from the gut of sea cucumber (Apostichopus japonicus).</title>
        <authorList>
            <person name="Wang F.-Q."/>
            <person name="Ren L.-H."/>
            <person name="Lin Y.-W."/>
            <person name="Sun G.-H."/>
            <person name="Du Z.-J."/>
            <person name="Zhao J.-X."/>
            <person name="Liu X.-J."/>
            <person name="Liu L.-J."/>
        </authorList>
    </citation>
    <scope>NUCLEOTIDE SEQUENCE [LARGE SCALE GENOMIC DNA]</scope>
    <source>
        <strain evidence="4 5">PLHSC7-2</strain>
    </source>
</reference>
<evidence type="ECO:0000313" key="5">
    <source>
        <dbReference type="Proteomes" id="UP000283255"/>
    </source>
</evidence>
<dbReference type="InterPro" id="IPR025392">
    <property type="entry name" value="DUF4124"/>
</dbReference>
<evidence type="ECO:0000313" key="4">
    <source>
        <dbReference type="EMBL" id="RJG51352.1"/>
    </source>
</evidence>
<accession>A0A418YK41</accession>
<evidence type="ECO:0000256" key="2">
    <source>
        <dbReference type="SAM" id="SignalP"/>
    </source>
</evidence>
<dbReference type="Pfam" id="PF13511">
    <property type="entry name" value="DUF4124"/>
    <property type="match status" value="1"/>
</dbReference>
<feature type="chain" id="PRO_5019355219" evidence="2">
    <location>
        <begin position="24"/>
        <end position="187"/>
    </location>
</feature>
<evidence type="ECO:0000256" key="1">
    <source>
        <dbReference type="SAM" id="MobiDB-lite"/>
    </source>
</evidence>
<dbReference type="RefSeq" id="WP_119908899.1">
    <property type="nucleotide sequence ID" value="NZ_QZCH01000001.1"/>
</dbReference>
<evidence type="ECO:0000259" key="3">
    <source>
        <dbReference type="Pfam" id="PF13511"/>
    </source>
</evidence>
<comment type="caution">
    <text evidence="4">The sequence shown here is derived from an EMBL/GenBank/DDBJ whole genome shotgun (WGS) entry which is preliminary data.</text>
</comment>
<feature type="region of interest" description="Disordered" evidence="1">
    <location>
        <begin position="63"/>
        <end position="93"/>
    </location>
</feature>
<feature type="domain" description="DUF4124" evidence="3">
    <location>
        <begin position="15"/>
        <end position="50"/>
    </location>
</feature>
<keyword evidence="5" id="KW-1185">Reference proteome</keyword>
<name>A0A418YK41_9GAMM</name>
<dbReference type="OrthoDB" id="7068596at2"/>
<dbReference type="Proteomes" id="UP000283255">
    <property type="component" value="Unassembled WGS sequence"/>
</dbReference>
<dbReference type="AlphaFoldDB" id="A0A418YK41"/>
<proteinExistence type="predicted"/>
<organism evidence="4 5">
    <name type="scientific">Motilimonas pumila</name>
    <dbReference type="NCBI Taxonomy" id="2303987"/>
    <lineage>
        <taxon>Bacteria</taxon>
        <taxon>Pseudomonadati</taxon>
        <taxon>Pseudomonadota</taxon>
        <taxon>Gammaproteobacteria</taxon>
        <taxon>Alteromonadales</taxon>
        <taxon>Alteromonadales genera incertae sedis</taxon>
        <taxon>Motilimonas</taxon>
    </lineage>
</organism>
<keyword evidence="2" id="KW-0732">Signal</keyword>